<proteinExistence type="predicted"/>
<accession>A0AAI9XZX2</accession>
<sequence>MPRASSTGGLSPTNTLDLGSHPRPSRNKHLRVSRRAPQVISQNSEPVFPSHKRELDSATTRQRTETVISTRFRQLVQPNCKANDSQHFGPWYLRIEGNGPRTIALKPSRKRSKS</sequence>
<comment type="caution">
    <text evidence="2">The sequence shown here is derived from an EMBL/GenBank/DDBJ whole genome shotgun (WGS) entry which is preliminary data.</text>
</comment>
<evidence type="ECO:0000313" key="3">
    <source>
        <dbReference type="Proteomes" id="UP001239795"/>
    </source>
</evidence>
<dbReference type="Proteomes" id="UP001239795">
    <property type="component" value="Unassembled WGS sequence"/>
</dbReference>
<organism evidence="2 3">
    <name type="scientific">Colletotrichum melonis</name>
    <dbReference type="NCBI Taxonomy" id="1209925"/>
    <lineage>
        <taxon>Eukaryota</taxon>
        <taxon>Fungi</taxon>
        <taxon>Dikarya</taxon>
        <taxon>Ascomycota</taxon>
        <taxon>Pezizomycotina</taxon>
        <taxon>Sordariomycetes</taxon>
        <taxon>Hypocreomycetidae</taxon>
        <taxon>Glomerellales</taxon>
        <taxon>Glomerellaceae</taxon>
        <taxon>Colletotrichum</taxon>
        <taxon>Colletotrichum acutatum species complex</taxon>
    </lineage>
</organism>
<keyword evidence="3" id="KW-1185">Reference proteome</keyword>
<evidence type="ECO:0000256" key="1">
    <source>
        <dbReference type="SAM" id="MobiDB-lite"/>
    </source>
</evidence>
<gene>
    <name evidence="2" type="ORF">CMEL01_01087</name>
</gene>
<feature type="compositionally biased region" description="Polar residues" evidence="1">
    <location>
        <begin position="1"/>
        <end position="17"/>
    </location>
</feature>
<feature type="region of interest" description="Disordered" evidence="1">
    <location>
        <begin position="1"/>
        <end position="63"/>
    </location>
</feature>
<dbReference type="EMBL" id="MLGG01000001">
    <property type="protein sequence ID" value="KAK1469320.1"/>
    <property type="molecule type" value="Genomic_DNA"/>
</dbReference>
<name>A0AAI9XZX2_9PEZI</name>
<evidence type="ECO:0000313" key="2">
    <source>
        <dbReference type="EMBL" id="KAK1469320.1"/>
    </source>
</evidence>
<feature type="compositionally biased region" description="Basic residues" evidence="1">
    <location>
        <begin position="23"/>
        <end position="34"/>
    </location>
</feature>
<dbReference type="AlphaFoldDB" id="A0AAI9XZX2"/>
<protein>
    <submittedName>
        <fullName evidence="2">Uncharacterized protein</fullName>
    </submittedName>
</protein>
<reference evidence="2 3" key="1">
    <citation type="submission" date="2016-10" db="EMBL/GenBank/DDBJ databases">
        <title>The genome sequence of Colletotrichum fioriniae PJ7.</title>
        <authorList>
            <person name="Baroncelli R."/>
        </authorList>
    </citation>
    <scope>NUCLEOTIDE SEQUENCE [LARGE SCALE GENOMIC DNA]</scope>
    <source>
        <strain evidence="2">Col 31</strain>
    </source>
</reference>